<dbReference type="AlphaFoldDB" id="A0A7X9DLH9"/>
<feature type="binding site" evidence="2">
    <location>
        <position position="202"/>
    </location>
    <ligand>
        <name>Mg(2+)</name>
        <dbReference type="ChEBI" id="CHEBI:18420"/>
    </ligand>
</feature>
<dbReference type="PANTHER" id="PTHR10291:SF0">
    <property type="entry name" value="DEHYDRODOLICHYL DIPHOSPHATE SYNTHASE 2"/>
    <property type="match status" value="1"/>
</dbReference>
<dbReference type="SUPFAM" id="SSF64005">
    <property type="entry name" value="Undecaprenyl diphosphate synthase"/>
    <property type="match status" value="1"/>
</dbReference>
<keyword evidence="2" id="KW-0460">Magnesium</keyword>
<feature type="binding site" evidence="2">
    <location>
        <position position="27"/>
    </location>
    <ligand>
        <name>substrate</name>
    </ligand>
</feature>
<proteinExistence type="inferred from homology"/>
<dbReference type="GO" id="GO:0000287">
    <property type="term" value="F:magnesium ion binding"/>
    <property type="evidence" value="ECO:0007669"/>
    <property type="project" value="UniProtKB-UniRule"/>
</dbReference>
<comment type="function">
    <text evidence="2">Catalyzes the condensation of isopentenyl diphosphate (IPP) with allylic pyrophosphates generating different type of terpenoids.</text>
</comment>
<gene>
    <name evidence="3" type="primary">uppS</name>
    <name evidence="3" type="ORF">GYA27_04420</name>
</gene>
<evidence type="ECO:0000313" key="3">
    <source>
        <dbReference type="EMBL" id="NMB70409.1"/>
    </source>
</evidence>
<dbReference type="HAMAP" id="MF_01139">
    <property type="entry name" value="ISPT"/>
    <property type="match status" value="1"/>
</dbReference>
<dbReference type="GO" id="GO:0016094">
    <property type="term" value="P:polyprenol biosynthetic process"/>
    <property type="evidence" value="ECO:0007669"/>
    <property type="project" value="TreeGrafter"/>
</dbReference>
<evidence type="ECO:0000313" key="4">
    <source>
        <dbReference type="Proteomes" id="UP000526033"/>
    </source>
</evidence>
<organism evidence="3 4">
    <name type="scientific">candidate division WWE3 bacterium</name>
    <dbReference type="NCBI Taxonomy" id="2053526"/>
    <lineage>
        <taxon>Bacteria</taxon>
        <taxon>Katanobacteria</taxon>
    </lineage>
</organism>
<evidence type="ECO:0000256" key="1">
    <source>
        <dbReference type="ARBA" id="ARBA00022679"/>
    </source>
</evidence>
<dbReference type="Pfam" id="PF01255">
    <property type="entry name" value="Prenyltransf"/>
    <property type="match status" value="1"/>
</dbReference>
<sequence>MTPEEQLQKPIKLPTHVAIIPDGNRRWATQHGLPTLEGHRQGALNFEKLLDAAKDIGIKAVSGWFFSTENWRRTEDENKYLFDLARQLTKQYKQKVLKENIRFIHLGRKDRIPEDIVKELVDLEEKTKHINDFIVGVAMDYGGHDELIRTMEKLKAGNLLPTVENIEKNLDTQNMPMPDLIIRTGGELRLSGFMSWQAEYAELYFSKLYFPDFGPEQLKEAVADFSNRDRRFGGNSKGKN</sequence>
<evidence type="ECO:0000256" key="2">
    <source>
        <dbReference type="HAMAP-Rule" id="MF_01139"/>
    </source>
</evidence>
<feature type="binding site" evidence="2">
    <location>
        <position position="22"/>
    </location>
    <ligand>
        <name>Mg(2+)</name>
        <dbReference type="ChEBI" id="CHEBI:18420"/>
    </ligand>
</feature>
<keyword evidence="1 2" id="KW-0808">Transferase</keyword>
<dbReference type="GO" id="GO:0045547">
    <property type="term" value="F:ditrans,polycis-polyprenyl diphosphate synthase [(2E,6E)-farnesyl diphosphate specific] activity"/>
    <property type="evidence" value="ECO:0007669"/>
    <property type="project" value="TreeGrafter"/>
</dbReference>
<feature type="binding site" evidence="2">
    <location>
        <position position="71"/>
    </location>
    <ligand>
        <name>substrate</name>
    </ligand>
</feature>
<feature type="binding site" evidence="2">
    <location>
        <begin position="67"/>
        <end position="69"/>
    </location>
    <ligand>
        <name>substrate</name>
    </ligand>
</feature>
<dbReference type="EMBL" id="JAAZNL010000057">
    <property type="protein sequence ID" value="NMB70409.1"/>
    <property type="molecule type" value="Genomic_DNA"/>
</dbReference>
<dbReference type="InterPro" id="IPR036424">
    <property type="entry name" value="UPP_synth-like_sf"/>
</dbReference>
<feature type="binding site" evidence="2">
    <location>
        <position position="73"/>
    </location>
    <ligand>
        <name>substrate</name>
    </ligand>
</feature>
<dbReference type="Gene3D" id="3.40.1180.10">
    <property type="entry name" value="Decaprenyl diphosphate synthase-like"/>
    <property type="match status" value="1"/>
</dbReference>
<comment type="subunit">
    <text evidence="2">Homodimer.</text>
</comment>
<comment type="cofactor">
    <cofactor evidence="2">
        <name>Mg(2+)</name>
        <dbReference type="ChEBI" id="CHEBI:18420"/>
    </cofactor>
    <text evidence="2">Binds 2 magnesium ions per subunit.</text>
</comment>
<dbReference type="CDD" id="cd00475">
    <property type="entry name" value="Cis_IPPS"/>
    <property type="match status" value="1"/>
</dbReference>
<reference evidence="3 4" key="1">
    <citation type="journal article" date="2020" name="Biotechnol. Biofuels">
        <title>New insights from the biogas microbiome by comprehensive genome-resolved metagenomics of nearly 1600 species originating from multiple anaerobic digesters.</title>
        <authorList>
            <person name="Campanaro S."/>
            <person name="Treu L."/>
            <person name="Rodriguez-R L.M."/>
            <person name="Kovalovszki A."/>
            <person name="Ziels R.M."/>
            <person name="Maus I."/>
            <person name="Zhu X."/>
            <person name="Kougias P.G."/>
            <person name="Basile A."/>
            <person name="Luo G."/>
            <person name="Schluter A."/>
            <person name="Konstantinidis K.T."/>
            <person name="Angelidaki I."/>
        </authorList>
    </citation>
    <scope>NUCLEOTIDE SEQUENCE [LARGE SCALE GENOMIC DNA]</scope>
    <source>
        <strain evidence="3">AS27yjCOA_165</strain>
    </source>
</reference>
<feature type="active site" description="Proton acceptor" evidence="2">
    <location>
        <position position="70"/>
    </location>
</feature>
<name>A0A7X9DLH9_UNCKA</name>
<feature type="active site" evidence="2">
    <location>
        <position position="22"/>
    </location>
</feature>
<feature type="binding site" evidence="2">
    <location>
        <position position="183"/>
    </location>
    <ligand>
        <name>substrate</name>
    </ligand>
</feature>
<feature type="binding site" evidence="2">
    <location>
        <position position="39"/>
    </location>
    <ligand>
        <name>substrate</name>
    </ligand>
</feature>
<accession>A0A7X9DLH9</accession>
<comment type="caution">
    <text evidence="3">The sequence shown here is derived from an EMBL/GenBank/DDBJ whole genome shotgun (WGS) entry which is preliminary data.</text>
</comment>
<feature type="binding site" evidence="2">
    <location>
        <begin position="189"/>
        <end position="191"/>
    </location>
    <ligand>
        <name>substrate</name>
    </ligand>
</feature>
<dbReference type="InterPro" id="IPR001441">
    <property type="entry name" value="UPP_synth-like"/>
</dbReference>
<dbReference type="NCBIfam" id="TIGR00055">
    <property type="entry name" value="uppS"/>
    <property type="match status" value="1"/>
</dbReference>
<protein>
    <recommendedName>
        <fullName evidence="2">Isoprenyl transferase</fullName>
        <ecNumber evidence="2">2.5.1.-</ecNumber>
    </recommendedName>
</protein>
<comment type="caution">
    <text evidence="2">Lacks conserved residue(s) required for the propagation of feature annotation.</text>
</comment>
<feature type="binding site" evidence="2">
    <location>
        <begin position="23"/>
        <end position="26"/>
    </location>
    <ligand>
        <name>substrate</name>
    </ligand>
</feature>
<keyword evidence="2" id="KW-0479">Metal-binding</keyword>
<dbReference type="EC" id="2.5.1.-" evidence="2"/>
<dbReference type="Proteomes" id="UP000526033">
    <property type="component" value="Unassembled WGS sequence"/>
</dbReference>
<comment type="similarity">
    <text evidence="2">Belongs to the UPP synthase family.</text>
</comment>
<dbReference type="PANTHER" id="PTHR10291">
    <property type="entry name" value="DEHYDRODOLICHYL DIPHOSPHATE SYNTHASE FAMILY MEMBER"/>
    <property type="match status" value="1"/>
</dbReference>